<dbReference type="EMBL" id="KN833687">
    <property type="protein sequence ID" value="KIK30092.1"/>
    <property type="molecule type" value="Genomic_DNA"/>
</dbReference>
<name>A0A0D0A6P6_9AGAM</name>
<gene>
    <name evidence="2" type="ORF">PISMIDRAFT_671126</name>
</gene>
<accession>A0A0D0A6P6</accession>
<evidence type="ECO:0000313" key="2">
    <source>
        <dbReference type="EMBL" id="KIK30092.1"/>
    </source>
</evidence>
<reference evidence="2 3" key="1">
    <citation type="submission" date="2014-04" db="EMBL/GenBank/DDBJ databases">
        <authorList>
            <consortium name="DOE Joint Genome Institute"/>
            <person name="Kuo A."/>
            <person name="Kohler A."/>
            <person name="Costa M.D."/>
            <person name="Nagy L.G."/>
            <person name="Floudas D."/>
            <person name="Copeland A."/>
            <person name="Barry K.W."/>
            <person name="Cichocki N."/>
            <person name="Veneault-Fourrey C."/>
            <person name="LaButti K."/>
            <person name="Lindquist E.A."/>
            <person name="Lipzen A."/>
            <person name="Lundell T."/>
            <person name="Morin E."/>
            <person name="Murat C."/>
            <person name="Sun H."/>
            <person name="Tunlid A."/>
            <person name="Henrissat B."/>
            <person name="Grigoriev I.V."/>
            <person name="Hibbett D.S."/>
            <person name="Martin F."/>
            <person name="Nordberg H.P."/>
            <person name="Cantor M.N."/>
            <person name="Hua S.X."/>
        </authorList>
    </citation>
    <scope>NUCLEOTIDE SEQUENCE [LARGE SCALE GENOMIC DNA]</scope>
    <source>
        <strain evidence="2 3">441</strain>
    </source>
</reference>
<dbReference type="AlphaFoldDB" id="A0A0D0A6P6"/>
<dbReference type="HOGENOM" id="CLU_2997331_0_0_1"/>
<reference evidence="3" key="2">
    <citation type="submission" date="2015-01" db="EMBL/GenBank/DDBJ databases">
        <title>Evolutionary Origins and Diversification of the Mycorrhizal Mutualists.</title>
        <authorList>
            <consortium name="DOE Joint Genome Institute"/>
            <consortium name="Mycorrhizal Genomics Consortium"/>
            <person name="Kohler A."/>
            <person name="Kuo A."/>
            <person name="Nagy L.G."/>
            <person name="Floudas D."/>
            <person name="Copeland A."/>
            <person name="Barry K.W."/>
            <person name="Cichocki N."/>
            <person name="Veneault-Fourrey C."/>
            <person name="LaButti K."/>
            <person name="Lindquist E.A."/>
            <person name="Lipzen A."/>
            <person name="Lundell T."/>
            <person name="Morin E."/>
            <person name="Murat C."/>
            <person name="Riley R."/>
            <person name="Ohm R."/>
            <person name="Sun H."/>
            <person name="Tunlid A."/>
            <person name="Henrissat B."/>
            <person name="Grigoriev I.V."/>
            <person name="Hibbett D.S."/>
            <person name="Martin F."/>
        </authorList>
    </citation>
    <scope>NUCLEOTIDE SEQUENCE [LARGE SCALE GENOMIC DNA]</scope>
    <source>
        <strain evidence="3">441</strain>
    </source>
</reference>
<proteinExistence type="predicted"/>
<keyword evidence="3" id="KW-1185">Reference proteome</keyword>
<feature type="region of interest" description="Disordered" evidence="1">
    <location>
        <begin position="1"/>
        <end position="21"/>
    </location>
</feature>
<organism evidence="2 3">
    <name type="scientific">Pisolithus microcarpus 441</name>
    <dbReference type="NCBI Taxonomy" id="765257"/>
    <lineage>
        <taxon>Eukaryota</taxon>
        <taxon>Fungi</taxon>
        <taxon>Dikarya</taxon>
        <taxon>Basidiomycota</taxon>
        <taxon>Agaricomycotina</taxon>
        <taxon>Agaricomycetes</taxon>
        <taxon>Agaricomycetidae</taxon>
        <taxon>Boletales</taxon>
        <taxon>Sclerodermatineae</taxon>
        <taxon>Pisolithaceae</taxon>
        <taxon>Pisolithus</taxon>
    </lineage>
</organism>
<dbReference type="Proteomes" id="UP000054018">
    <property type="component" value="Unassembled WGS sequence"/>
</dbReference>
<evidence type="ECO:0000256" key="1">
    <source>
        <dbReference type="SAM" id="MobiDB-lite"/>
    </source>
</evidence>
<protein>
    <submittedName>
        <fullName evidence="2">Uncharacterized protein</fullName>
    </submittedName>
</protein>
<evidence type="ECO:0000313" key="3">
    <source>
        <dbReference type="Proteomes" id="UP000054018"/>
    </source>
</evidence>
<sequence length="57" mass="6064">MIMPTRPTPDDHPPPRAPYPGKEVSVAVDSPSVQNVADGVGRMVLWAWAPTLADGVI</sequence>